<keyword evidence="9" id="KW-1278">Translocase</keyword>
<keyword evidence="5 9" id="KW-0812">Transmembrane</keyword>
<keyword evidence="9" id="KW-0249">Electron transport</keyword>
<keyword evidence="9" id="KW-0679">Respiratory chain</keyword>
<keyword evidence="7 9" id="KW-0472">Membrane</keyword>
<sequence>MSSLTLFIIFVCIIAILFLILNLLLAPHNPYGEKISTFECGYHSFLGQNRSQFNITFFVFGLLFLLFDLEITLLFPFAVSQSLIGIYGLIIVLIFMVIITIGFIFEIGKGALKIETFTR</sequence>
<evidence type="ECO:0000313" key="10">
    <source>
        <dbReference type="EMBL" id="ATI20555.1"/>
    </source>
</evidence>
<dbReference type="EMBL" id="KY575058">
    <property type="protein sequence ID" value="ATI20555.1"/>
    <property type="molecule type" value="Genomic_DNA"/>
</dbReference>
<comment type="catalytic activity">
    <reaction evidence="8 9">
        <text>a ubiquinone + NADH + 5 H(+)(in) = a ubiquinol + NAD(+) + 4 H(+)(out)</text>
        <dbReference type="Rhea" id="RHEA:29091"/>
        <dbReference type="Rhea" id="RHEA-COMP:9565"/>
        <dbReference type="Rhea" id="RHEA-COMP:9566"/>
        <dbReference type="ChEBI" id="CHEBI:15378"/>
        <dbReference type="ChEBI" id="CHEBI:16389"/>
        <dbReference type="ChEBI" id="CHEBI:17976"/>
        <dbReference type="ChEBI" id="CHEBI:57540"/>
        <dbReference type="ChEBI" id="CHEBI:57945"/>
        <dbReference type="EC" id="7.1.1.2"/>
    </reaction>
</comment>
<evidence type="ECO:0000256" key="6">
    <source>
        <dbReference type="ARBA" id="ARBA00022989"/>
    </source>
</evidence>
<evidence type="ECO:0000256" key="8">
    <source>
        <dbReference type="ARBA" id="ARBA00049551"/>
    </source>
</evidence>
<keyword evidence="9" id="KW-0520">NAD</keyword>
<feature type="transmembrane region" description="Helical" evidence="9">
    <location>
        <begin position="84"/>
        <end position="105"/>
    </location>
</feature>
<geneLocation type="mitochondrion" evidence="10"/>
<evidence type="ECO:0000256" key="3">
    <source>
        <dbReference type="ARBA" id="ARBA00021007"/>
    </source>
</evidence>
<protein>
    <recommendedName>
        <fullName evidence="3 9">NADH-ubiquinone oxidoreductase chain 3</fullName>
        <ecNumber evidence="9">7.1.1.2</ecNumber>
    </recommendedName>
</protein>
<dbReference type="InterPro" id="IPR000440">
    <property type="entry name" value="NADH_UbQ/plastoQ_OxRdtase_su3"/>
</dbReference>
<dbReference type="GO" id="GO:0031966">
    <property type="term" value="C:mitochondrial membrane"/>
    <property type="evidence" value="ECO:0007669"/>
    <property type="project" value="UniProtKB-SubCell"/>
</dbReference>
<dbReference type="GO" id="GO:0008137">
    <property type="term" value="F:NADH dehydrogenase (ubiquinone) activity"/>
    <property type="evidence" value="ECO:0007669"/>
    <property type="project" value="UniProtKB-UniRule"/>
</dbReference>
<accession>A0A291LJ47</accession>
<evidence type="ECO:0000256" key="1">
    <source>
        <dbReference type="ARBA" id="ARBA00004370"/>
    </source>
</evidence>
<keyword evidence="4 9" id="KW-0813">Transport</keyword>
<evidence type="ECO:0000256" key="4">
    <source>
        <dbReference type="ARBA" id="ARBA00022448"/>
    </source>
</evidence>
<dbReference type="Gene3D" id="1.20.58.1610">
    <property type="entry name" value="NADH:ubiquinone/plastoquinone oxidoreductase, chain 3"/>
    <property type="match status" value="1"/>
</dbReference>
<name>A0A291LJ47_9PEZI</name>
<evidence type="ECO:0000256" key="5">
    <source>
        <dbReference type="ARBA" id="ARBA00022692"/>
    </source>
</evidence>
<evidence type="ECO:0000256" key="2">
    <source>
        <dbReference type="ARBA" id="ARBA00008472"/>
    </source>
</evidence>
<organism evidence="10">
    <name type="scientific">Ophiognomonia clavigignenti-juglandacearum</name>
    <dbReference type="NCBI Taxonomy" id="218668"/>
    <lineage>
        <taxon>Eukaryota</taxon>
        <taxon>Fungi</taxon>
        <taxon>Dikarya</taxon>
        <taxon>Ascomycota</taxon>
        <taxon>Pezizomycotina</taxon>
        <taxon>Sordariomycetes</taxon>
        <taxon>Sordariomycetidae</taxon>
        <taxon>Diaporthales</taxon>
        <taxon>Gnomoniaceae</taxon>
        <taxon>Ophiognomonia</taxon>
    </lineage>
</organism>
<dbReference type="InterPro" id="IPR038430">
    <property type="entry name" value="NDAH_ubi_oxred_su3_sf"/>
</dbReference>
<evidence type="ECO:0000256" key="9">
    <source>
        <dbReference type="RuleBase" id="RU003640"/>
    </source>
</evidence>
<keyword evidence="9" id="KW-0830">Ubiquinone</keyword>
<reference evidence="10" key="1">
    <citation type="submission" date="2017-02" db="EMBL/GenBank/DDBJ databases">
        <title>Fungal Comparative Genomics of Melanconis species and Ophiognomonia clavigignenti-juglandacearum at Different Phylogenetic Distances.</title>
        <authorList>
            <person name="Demers J.E."/>
            <person name="Castlebury L.A."/>
        </authorList>
    </citation>
    <scope>NUCLEOTIDE SEQUENCE</scope>
    <source>
        <strain evidence="10">ATCC36624</strain>
    </source>
</reference>
<dbReference type="Pfam" id="PF00507">
    <property type="entry name" value="Oxidored_q4"/>
    <property type="match status" value="1"/>
</dbReference>
<dbReference type="EC" id="7.1.1.2" evidence="9"/>
<evidence type="ECO:0000256" key="7">
    <source>
        <dbReference type="ARBA" id="ARBA00023136"/>
    </source>
</evidence>
<dbReference type="AlphaFoldDB" id="A0A291LJ47"/>
<feature type="transmembrane region" description="Helical" evidence="9">
    <location>
        <begin position="6"/>
        <end position="25"/>
    </location>
</feature>
<comment type="function">
    <text evidence="9">Core subunit of the mitochondrial membrane respiratory chain NADH dehydrogenase (Complex I) which catalyzes electron transfer from NADH through the respiratory chain, using ubiquinone as an electron acceptor. Essential for the catalytic activity of complex I.</text>
</comment>
<dbReference type="PANTHER" id="PTHR11058">
    <property type="entry name" value="NADH-UBIQUINONE OXIDOREDUCTASE CHAIN 3"/>
    <property type="match status" value="1"/>
</dbReference>
<gene>
    <name evidence="10" type="primary">nad3</name>
</gene>
<keyword evidence="6 9" id="KW-1133">Transmembrane helix</keyword>
<dbReference type="PANTHER" id="PTHR11058:SF9">
    <property type="entry name" value="NADH-UBIQUINONE OXIDOREDUCTASE CHAIN 3"/>
    <property type="match status" value="1"/>
</dbReference>
<proteinExistence type="inferred from homology"/>
<comment type="similarity">
    <text evidence="2 9">Belongs to the complex I subunit 3 family.</text>
</comment>
<keyword evidence="9 10" id="KW-0496">Mitochondrion</keyword>
<dbReference type="GO" id="GO:0030964">
    <property type="term" value="C:NADH dehydrogenase complex"/>
    <property type="evidence" value="ECO:0007669"/>
    <property type="project" value="TreeGrafter"/>
</dbReference>
<feature type="transmembrane region" description="Helical" evidence="9">
    <location>
        <begin position="55"/>
        <end position="78"/>
    </location>
</feature>
<comment type="subcellular location">
    <subcellularLocation>
        <location evidence="1">Membrane</location>
    </subcellularLocation>
    <subcellularLocation>
        <location evidence="9">Mitochondrion membrane</location>
        <topology evidence="9">Multi-pass membrane protein</topology>
    </subcellularLocation>
</comment>